<organism evidence="2 3">
    <name type="scientific">Candidatus Azambacteria bacterium GW2011_GWA1_44_9</name>
    <dbReference type="NCBI Taxonomy" id="1618610"/>
    <lineage>
        <taxon>Bacteria</taxon>
        <taxon>Candidatus Azamiibacteriota</taxon>
    </lineage>
</organism>
<accession>A0A0G1MLW3</accession>
<feature type="domain" description="HNH nuclease" evidence="1">
    <location>
        <begin position="113"/>
        <end position="170"/>
    </location>
</feature>
<gene>
    <name evidence="2" type="ORF">UW78_C0005G0016</name>
</gene>
<reference evidence="2 3" key="1">
    <citation type="journal article" date="2015" name="Nature">
        <title>rRNA introns, odd ribosomes, and small enigmatic genomes across a large radiation of phyla.</title>
        <authorList>
            <person name="Brown C.T."/>
            <person name="Hug L.A."/>
            <person name="Thomas B.C."/>
            <person name="Sharon I."/>
            <person name="Castelle C.J."/>
            <person name="Singh A."/>
            <person name="Wilkins M.J."/>
            <person name="Williams K.H."/>
            <person name="Banfield J.F."/>
        </authorList>
    </citation>
    <scope>NUCLEOTIDE SEQUENCE [LARGE SCALE GENOMIC DNA]</scope>
</reference>
<evidence type="ECO:0000313" key="2">
    <source>
        <dbReference type="EMBL" id="KKT81797.1"/>
    </source>
</evidence>
<dbReference type="InterPro" id="IPR003615">
    <property type="entry name" value="HNH_nuc"/>
</dbReference>
<name>A0A0G1MLW3_9BACT</name>
<dbReference type="AlphaFoldDB" id="A0A0G1MLW3"/>
<keyword evidence="2" id="KW-0540">Nuclease</keyword>
<proteinExistence type="predicted"/>
<dbReference type="EMBL" id="LCJQ01000005">
    <property type="protein sequence ID" value="KKT81797.1"/>
    <property type="molecule type" value="Genomic_DNA"/>
</dbReference>
<protein>
    <submittedName>
        <fullName evidence="2">H-N-H endonuclease F-TflIV</fullName>
    </submittedName>
</protein>
<dbReference type="GO" id="GO:0004519">
    <property type="term" value="F:endonuclease activity"/>
    <property type="evidence" value="ECO:0007669"/>
    <property type="project" value="UniProtKB-KW"/>
</dbReference>
<dbReference type="SUPFAM" id="SSF54060">
    <property type="entry name" value="His-Me finger endonucleases"/>
    <property type="match status" value="1"/>
</dbReference>
<dbReference type="SMART" id="SM00507">
    <property type="entry name" value="HNHc"/>
    <property type="match status" value="1"/>
</dbReference>
<evidence type="ECO:0000313" key="3">
    <source>
        <dbReference type="Proteomes" id="UP000034595"/>
    </source>
</evidence>
<evidence type="ECO:0000259" key="1">
    <source>
        <dbReference type="SMART" id="SM00507"/>
    </source>
</evidence>
<sequence>MSFLIKKVGNYVHVFLYAFHYGILLCMRKRSWTEEQLRVAVKNSTSVRQVLKKLNLKEAGGNYAQINNAVKDYGLDIKHFTGIGWSKGLKGIGKPLIPLNKILTRDSRFQSYKLKRRLFKDNLKNSQCEECGWAKKSIDGRIPVELDHINGDRTDNRIENLRILCPNCHSLKPTHRGLNRKKKS</sequence>
<keyword evidence="2" id="KW-0378">Hydrolase</keyword>
<dbReference type="InterPro" id="IPR044925">
    <property type="entry name" value="His-Me_finger_sf"/>
</dbReference>
<keyword evidence="2" id="KW-0255">Endonuclease</keyword>
<comment type="caution">
    <text evidence="2">The sequence shown here is derived from an EMBL/GenBank/DDBJ whole genome shotgun (WGS) entry which is preliminary data.</text>
</comment>
<dbReference type="Pfam" id="PF13392">
    <property type="entry name" value="HNH_3"/>
    <property type="match status" value="1"/>
</dbReference>
<dbReference type="CDD" id="cd00085">
    <property type="entry name" value="HNHc"/>
    <property type="match status" value="1"/>
</dbReference>
<dbReference type="Proteomes" id="UP000034595">
    <property type="component" value="Unassembled WGS sequence"/>
</dbReference>